<evidence type="ECO:0000256" key="1">
    <source>
        <dbReference type="SAM" id="MobiDB-lite"/>
    </source>
</evidence>
<dbReference type="NCBIfam" id="TIGR03354">
    <property type="entry name" value="VI_FHA"/>
    <property type="match status" value="2"/>
</dbReference>
<dbReference type="EMBL" id="JAVIIW010000015">
    <property type="protein sequence ID" value="MDX8479739.1"/>
    <property type="molecule type" value="Genomic_DNA"/>
</dbReference>
<protein>
    <submittedName>
        <fullName evidence="3">Type VI secretion system-associated FHA domain protein TagH</fullName>
    </submittedName>
</protein>
<dbReference type="PROSITE" id="PS50006">
    <property type="entry name" value="FHA_DOMAIN"/>
    <property type="match status" value="1"/>
</dbReference>
<feature type="compositionally biased region" description="Low complexity" evidence="1">
    <location>
        <begin position="161"/>
        <end position="172"/>
    </location>
</feature>
<dbReference type="Gene3D" id="2.60.200.20">
    <property type="match status" value="1"/>
</dbReference>
<sequence length="361" mass="39411">MFISLQISNVDRVPSGTATSYAARDRSFEIGRENCDWTLADPDKFISGRHCEVRYQAGAFWLYDISRNGTFINGSSQRMAGPHRLAHGDRLLIGRYVVSVSIDEERAAAGHPQSRTGSTQRELPPSTGKPLEFSNEPFFSPAEQRPVHRAPVSTSSALQSAPTPAAPAGRPAEPAALLRDIAKAAGISPDLLQSRDPHEVAAEIGTVLRTTVEQLSLLLKARAAAKVLAKSAHRTMIGAENNNPLKFVPGTDDILEIMFAKRRAGYLDAAHSVEDAFRDLKTHELATYAAMQAALSRLLDDLSPEAIARKLPPASFSSKKSQAWDALVTTWRTMEETHENGMLDVFLAYFSEAYAKAGKQK</sequence>
<dbReference type="InterPro" id="IPR008984">
    <property type="entry name" value="SMAD_FHA_dom_sf"/>
</dbReference>
<gene>
    <name evidence="3" type="primary">tagH</name>
    <name evidence="3" type="ORF">RFN28_14785</name>
</gene>
<evidence type="ECO:0000259" key="2">
    <source>
        <dbReference type="PROSITE" id="PS50006"/>
    </source>
</evidence>
<feature type="region of interest" description="Disordered" evidence="1">
    <location>
        <begin position="106"/>
        <end position="172"/>
    </location>
</feature>
<organism evidence="3 4">
    <name type="scientific">Mesorhizobium album</name>
    <dbReference type="NCBI Taxonomy" id="3072314"/>
    <lineage>
        <taxon>Bacteria</taxon>
        <taxon>Pseudomonadati</taxon>
        <taxon>Pseudomonadota</taxon>
        <taxon>Alphaproteobacteria</taxon>
        <taxon>Hyphomicrobiales</taxon>
        <taxon>Phyllobacteriaceae</taxon>
        <taxon>Mesorhizobium</taxon>
    </lineage>
</organism>
<dbReference type="SMART" id="SM00240">
    <property type="entry name" value="FHA"/>
    <property type="match status" value="1"/>
</dbReference>
<accession>A0ABU4Y1J2</accession>
<name>A0ABU4Y1J2_9HYPH</name>
<reference evidence="3 4" key="1">
    <citation type="submission" date="2023-08" db="EMBL/GenBank/DDBJ databases">
        <title>Implementing the SeqCode for naming new Mesorhizobium species isolated from Vachellia karroo root nodules.</title>
        <authorList>
            <person name="Van Lill M."/>
        </authorList>
    </citation>
    <scope>NUCLEOTIDE SEQUENCE [LARGE SCALE GENOMIC DNA]</scope>
    <source>
        <strain evidence="3 4">VK24D</strain>
    </source>
</reference>
<comment type="caution">
    <text evidence="3">The sequence shown here is derived from an EMBL/GenBank/DDBJ whole genome shotgun (WGS) entry which is preliminary data.</text>
</comment>
<dbReference type="CDD" id="cd00060">
    <property type="entry name" value="FHA"/>
    <property type="match status" value="1"/>
</dbReference>
<dbReference type="SUPFAM" id="SSF49879">
    <property type="entry name" value="SMAD/FHA domain"/>
    <property type="match status" value="1"/>
</dbReference>
<dbReference type="InterPro" id="IPR046883">
    <property type="entry name" value="T6SS_FHA_C"/>
</dbReference>
<dbReference type="RefSeq" id="WP_320288070.1">
    <property type="nucleotide sequence ID" value="NZ_JAVIIW010000015.1"/>
</dbReference>
<evidence type="ECO:0000313" key="4">
    <source>
        <dbReference type="Proteomes" id="UP001287059"/>
    </source>
</evidence>
<dbReference type="Proteomes" id="UP001287059">
    <property type="component" value="Unassembled WGS sequence"/>
</dbReference>
<dbReference type="Pfam" id="PF00498">
    <property type="entry name" value="FHA"/>
    <property type="match status" value="1"/>
</dbReference>
<feature type="domain" description="FHA" evidence="2">
    <location>
        <begin position="28"/>
        <end position="77"/>
    </location>
</feature>
<dbReference type="InterPro" id="IPR017735">
    <property type="entry name" value="T6SS_FHA"/>
</dbReference>
<evidence type="ECO:0000313" key="3">
    <source>
        <dbReference type="EMBL" id="MDX8479739.1"/>
    </source>
</evidence>
<dbReference type="Pfam" id="PF20232">
    <property type="entry name" value="T6SS_FHA_C"/>
    <property type="match status" value="1"/>
</dbReference>
<keyword evidence="4" id="KW-1185">Reference proteome</keyword>
<proteinExistence type="predicted"/>
<dbReference type="InterPro" id="IPR000253">
    <property type="entry name" value="FHA_dom"/>
</dbReference>